<proteinExistence type="predicted"/>
<protein>
    <submittedName>
        <fullName evidence="1">Uncharacterized protein</fullName>
    </submittedName>
</protein>
<name>A0A843ABT7_METAZ</name>
<dbReference type="Proteomes" id="UP000658733">
    <property type="component" value="Unassembled WGS sequence"/>
</dbReference>
<gene>
    <name evidence="1" type="ORF">ISP01_05515</name>
</gene>
<sequence length="65" mass="7331">MIVMNEIIVDGVIYTETDIKELLNIRDKHEHNCELIDQLTEDMGKTTDPVTNFKGSLEGVVVNAK</sequence>
<evidence type="ECO:0000313" key="2">
    <source>
        <dbReference type="Proteomes" id="UP000658733"/>
    </source>
</evidence>
<reference evidence="1" key="1">
    <citation type="submission" date="2020-10" db="EMBL/GenBank/DDBJ databases">
        <title>Dehalococcoides mccartyi of a TCE/Cr reducing biochatode.</title>
        <authorList>
            <person name="Matturro B."/>
        </authorList>
    </citation>
    <scope>NUCLEOTIDE SEQUENCE</scope>
    <source>
        <strain evidence="1">Bin4</strain>
    </source>
</reference>
<organism evidence="1 2">
    <name type="scientific">Methanobrevibacter arboriphilus</name>
    <dbReference type="NCBI Taxonomy" id="39441"/>
    <lineage>
        <taxon>Archaea</taxon>
        <taxon>Methanobacteriati</taxon>
        <taxon>Methanobacteriota</taxon>
        <taxon>Methanomada group</taxon>
        <taxon>Methanobacteria</taxon>
        <taxon>Methanobacteriales</taxon>
        <taxon>Methanobacteriaceae</taxon>
        <taxon>Methanobrevibacter</taxon>
    </lineage>
</organism>
<dbReference type="RefSeq" id="WP_278522952.1">
    <property type="nucleotide sequence ID" value="NZ_JADIIN010000043.1"/>
</dbReference>
<evidence type="ECO:0000313" key="1">
    <source>
        <dbReference type="EMBL" id="MBF4468847.1"/>
    </source>
</evidence>
<dbReference type="AlphaFoldDB" id="A0A843ABT7"/>
<dbReference type="EMBL" id="JADIIN010000043">
    <property type="protein sequence ID" value="MBF4468847.1"/>
    <property type="molecule type" value="Genomic_DNA"/>
</dbReference>
<accession>A0A843ABT7</accession>
<comment type="caution">
    <text evidence="1">The sequence shown here is derived from an EMBL/GenBank/DDBJ whole genome shotgun (WGS) entry which is preliminary data.</text>
</comment>